<feature type="transmembrane region" description="Helical" evidence="1">
    <location>
        <begin position="68"/>
        <end position="92"/>
    </location>
</feature>
<feature type="transmembrane region" description="Helical" evidence="1">
    <location>
        <begin position="41"/>
        <end position="61"/>
    </location>
</feature>
<evidence type="ECO:0000313" key="2">
    <source>
        <dbReference type="EMBL" id="MDM4019579.1"/>
    </source>
</evidence>
<feature type="non-terminal residue" evidence="2">
    <location>
        <position position="1"/>
    </location>
</feature>
<protein>
    <submittedName>
        <fullName evidence="2">Uncharacterized protein</fullName>
    </submittedName>
</protein>
<reference evidence="2 3" key="1">
    <citation type="submission" date="2023-06" db="EMBL/GenBank/DDBJ databases">
        <title>Roseiconus lacunae JC819 isolated from Gulf of Mannar region, Tamil Nadu.</title>
        <authorList>
            <person name="Pk S."/>
            <person name="Ch S."/>
            <person name="Ch V.R."/>
        </authorList>
    </citation>
    <scope>NUCLEOTIDE SEQUENCE [LARGE SCALE GENOMIC DNA]</scope>
    <source>
        <strain evidence="2 3">JC819</strain>
    </source>
</reference>
<dbReference type="RefSeq" id="WP_289167701.1">
    <property type="nucleotide sequence ID" value="NZ_JASZZN010000176.1"/>
</dbReference>
<sequence length="161" mass="17321">CHWDAGLKLQDATKQDLVISGAGVLATTFFVSSDGGGQNPIYVLLWMLLVALVVCVVSFAIARIVSTFALAVIATAVITDLLFLMYFMYSIALKPNSDPHATEAYLLIPIVFTIVTSPLVGLSSFGIGRIANRYFHRRASSLDSPAEKGRTMNCTGGRESC</sequence>
<evidence type="ECO:0000313" key="3">
    <source>
        <dbReference type="Proteomes" id="UP001239462"/>
    </source>
</evidence>
<name>A0ABT7PTG9_9BACT</name>
<keyword evidence="3" id="KW-1185">Reference proteome</keyword>
<feature type="transmembrane region" description="Helical" evidence="1">
    <location>
        <begin position="104"/>
        <end position="128"/>
    </location>
</feature>
<dbReference type="EMBL" id="JASZZN010000176">
    <property type="protein sequence ID" value="MDM4019579.1"/>
    <property type="molecule type" value="Genomic_DNA"/>
</dbReference>
<keyword evidence="1" id="KW-1133">Transmembrane helix</keyword>
<organism evidence="2 3">
    <name type="scientific">Roseiconus lacunae</name>
    <dbReference type="NCBI Taxonomy" id="2605694"/>
    <lineage>
        <taxon>Bacteria</taxon>
        <taxon>Pseudomonadati</taxon>
        <taxon>Planctomycetota</taxon>
        <taxon>Planctomycetia</taxon>
        <taxon>Pirellulales</taxon>
        <taxon>Pirellulaceae</taxon>
        <taxon>Roseiconus</taxon>
    </lineage>
</organism>
<keyword evidence="1" id="KW-0472">Membrane</keyword>
<comment type="caution">
    <text evidence="2">The sequence shown here is derived from an EMBL/GenBank/DDBJ whole genome shotgun (WGS) entry which is preliminary data.</text>
</comment>
<proteinExistence type="predicted"/>
<gene>
    <name evidence="2" type="ORF">QTN89_29265</name>
</gene>
<dbReference type="Proteomes" id="UP001239462">
    <property type="component" value="Unassembled WGS sequence"/>
</dbReference>
<accession>A0ABT7PTG9</accession>
<evidence type="ECO:0000256" key="1">
    <source>
        <dbReference type="SAM" id="Phobius"/>
    </source>
</evidence>
<keyword evidence="1" id="KW-0812">Transmembrane</keyword>